<comment type="caution">
    <text evidence="3">The sequence shown here is derived from an EMBL/GenBank/DDBJ whole genome shotgun (WGS) entry which is preliminary data.</text>
</comment>
<feature type="compositionally biased region" description="Low complexity" evidence="1">
    <location>
        <begin position="179"/>
        <end position="191"/>
    </location>
</feature>
<keyword evidence="4" id="KW-1185">Reference proteome</keyword>
<dbReference type="OrthoDB" id="759561at2"/>
<evidence type="ECO:0008006" key="5">
    <source>
        <dbReference type="Google" id="ProtNLM"/>
    </source>
</evidence>
<dbReference type="AlphaFoldDB" id="A0A5R8KE11"/>
<protein>
    <recommendedName>
        <fullName evidence="5">DUF3828 domain-containing protein</fullName>
    </recommendedName>
</protein>
<evidence type="ECO:0000256" key="2">
    <source>
        <dbReference type="SAM" id="SignalP"/>
    </source>
</evidence>
<dbReference type="RefSeq" id="WP_138086590.1">
    <property type="nucleotide sequence ID" value="NZ_VAUV01000008.1"/>
</dbReference>
<proteinExistence type="predicted"/>
<gene>
    <name evidence="3" type="ORF">FEM03_12470</name>
</gene>
<feature type="signal peptide" evidence="2">
    <location>
        <begin position="1"/>
        <end position="20"/>
    </location>
</feature>
<evidence type="ECO:0000256" key="1">
    <source>
        <dbReference type="SAM" id="MobiDB-lite"/>
    </source>
</evidence>
<accession>A0A5R8KE11</accession>
<feature type="compositionally biased region" description="Basic and acidic residues" evidence="1">
    <location>
        <begin position="200"/>
        <end position="213"/>
    </location>
</feature>
<organism evidence="3 4">
    <name type="scientific">Phragmitibacter flavus</name>
    <dbReference type="NCBI Taxonomy" id="2576071"/>
    <lineage>
        <taxon>Bacteria</taxon>
        <taxon>Pseudomonadati</taxon>
        <taxon>Verrucomicrobiota</taxon>
        <taxon>Verrucomicrobiia</taxon>
        <taxon>Verrucomicrobiales</taxon>
        <taxon>Verrucomicrobiaceae</taxon>
        <taxon>Phragmitibacter</taxon>
    </lineage>
</organism>
<sequence length="213" mass="23508">MRLTLLLLLFGLSLSQPVRGNQGESEAVRVAEAFYIAYVKLGPRGLPSESAMKTFAPIFTDELTETIEQARRAQAAFIKKYPSDKPPWIEGNLFASLWEGVDSFSLGRPLVHDQFASIPVYLEWSLNGEKARWIDVIVLQRSEKAWRISDIFMNAPWSFRAGPSLRAILAPENAPNAEQPGAGQAGPGQPATRSQLESEGGEKPKPEAEGRSR</sequence>
<dbReference type="EMBL" id="VAUV01000008">
    <property type="protein sequence ID" value="TLD70533.1"/>
    <property type="molecule type" value="Genomic_DNA"/>
</dbReference>
<reference evidence="3 4" key="1">
    <citation type="submission" date="2019-05" db="EMBL/GenBank/DDBJ databases">
        <title>Verrucobacter flavum gen. nov., sp. nov. a new member of the family Verrucomicrobiaceae.</title>
        <authorList>
            <person name="Szuroczki S."/>
            <person name="Abbaszade G."/>
            <person name="Szabo A."/>
            <person name="Felfoldi T."/>
            <person name="Schumann P."/>
            <person name="Boka K."/>
            <person name="Keki Z."/>
            <person name="Toumi M."/>
            <person name="Toth E."/>
        </authorList>
    </citation>
    <scope>NUCLEOTIDE SEQUENCE [LARGE SCALE GENOMIC DNA]</scope>
    <source>
        <strain evidence="3 4">MG-N-17</strain>
    </source>
</reference>
<feature type="region of interest" description="Disordered" evidence="1">
    <location>
        <begin position="170"/>
        <end position="213"/>
    </location>
</feature>
<name>A0A5R8KE11_9BACT</name>
<evidence type="ECO:0000313" key="4">
    <source>
        <dbReference type="Proteomes" id="UP000306196"/>
    </source>
</evidence>
<keyword evidence="2" id="KW-0732">Signal</keyword>
<dbReference type="Proteomes" id="UP000306196">
    <property type="component" value="Unassembled WGS sequence"/>
</dbReference>
<evidence type="ECO:0000313" key="3">
    <source>
        <dbReference type="EMBL" id="TLD70533.1"/>
    </source>
</evidence>
<feature type="chain" id="PRO_5024394524" description="DUF3828 domain-containing protein" evidence="2">
    <location>
        <begin position="21"/>
        <end position="213"/>
    </location>
</feature>